<evidence type="ECO:0000313" key="4">
    <source>
        <dbReference type="EMBL" id="KAG8037250.1"/>
    </source>
</evidence>
<dbReference type="InterPro" id="IPR007658">
    <property type="entry name" value="DUF594"/>
</dbReference>
<keyword evidence="2" id="KW-0472">Membrane</keyword>
<feature type="compositionally biased region" description="Basic and acidic residues" evidence="1">
    <location>
        <begin position="196"/>
        <end position="206"/>
    </location>
</feature>
<comment type="caution">
    <text evidence="4">The sequence shown here is derived from an EMBL/GenBank/DDBJ whole genome shotgun (WGS) entry which is preliminary data.</text>
</comment>
<organism evidence="4 5">
    <name type="scientific">Zizania palustris</name>
    <name type="common">Northern wild rice</name>
    <dbReference type="NCBI Taxonomy" id="103762"/>
    <lineage>
        <taxon>Eukaryota</taxon>
        <taxon>Viridiplantae</taxon>
        <taxon>Streptophyta</taxon>
        <taxon>Embryophyta</taxon>
        <taxon>Tracheophyta</taxon>
        <taxon>Spermatophyta</taxon>
        <taxon>Magnoliopsida</taxon>
        <taxon>Liliopsida</taxon>
        <taxon>Poales</taxon>
        <taxon>Poaceae</taxon>
        <taxon>BOP clade</taxon>
        <taxon>Oryzoideae</taxon>
        <taxon>Oryzeae</taxon>
        <taxon>Zizaniinae</taxon>
        <taxon>Zizania</taxon>
    </lineage>
</organism>
<feature type="region of interest" description="Disordered" evidence="1">
    <location>
        <begin position="569"/>
        <end position="596"/>
    </location>
</feature>
<feature type="transmembrane region" description="Helical" evidence="2">
    <location>
        <begin position="126"/>
        <end position="142"/>
    </location>
</feature>
<dbReference type="AlphaFoldDB" id="A0A8J5QNK8"/>
<dbReference type="OrthoDB" id="642048at2759"/>
<feature type="transmembrane region" description="Helical" evidence="2">
    <location>
        <begin position="95"/>
        <end position="114"/>
    </location>
</feature>
<evidence type="ECO:0000256" key="1">
    <source>
        <dbReference type="SAM" id="MobiDB-lite"/>
    </source>
</evidence>
<dbReference type="EMBL" id="JAAALK010002060">
    <property type="protein sequence ID" value="KAG8037250.1"/>
    <property type="molecule type" value="Genomic_DNA"/>
</dbReference>
<feature type="compositionally biased region" description="Low complexity" evidence="1">
    <location>
        <begin position="583"/>
        <end position="596"/>
    </location>
</feature>
<reference evidence="4" key="2">
    <citation type="submission" date="2021-02" db="EMBL/GenBank/DDBJ databases">
        <authorList>
            <person name="Kimball J.A."/>
            <person name="Haas M.W."/>
            <person name="Macchietto M."/>
            <person name="Kono T."/>
            <person name="Duquette J."/>
            <person name="Shao M."/>
        </authorList>
    </citation>
    <scope>NUCLEOTIDE SEQUENCE</scope>
    <source>
        <tissue evidence="4">Fresh leaf tissue</tissue>
    </source>
</reference>
<dbReference type="PANTHER" id="PTHR31325">
    <property type="entry name" value="OS01G0798800 PROTEIN-RELATED"/>
    <property type="match status" value="1"/>
</dbReference>
<keyword evidence="2" id="KW-1133">Transmembrane helix</keyword>
<reference evidence="4" key="1">
    <citation type="journal article" date="2021" name="bioRxiv">
        <title>Whole Genome Assembly and Annotation of Northern Wild Rice, Zizania palustris L., Supports a Whole Genome Duplication in the Zizania Genus.</title>
        <authorList>
            <person name="Haas M."/>
            <person name="Kono T."/>
            <person name="Macchietto M."/>
            <person name="Millas R."/>
            <person name="McGilp L."/>
            <person name="Shao M."/>
            <person name="Duquette J."/>
            <person name="Hirsch C.N."/>
            <person name="Kimball J."/>
        </authorList>
    </citation>
    <scope>NUCLEOTIDE SEQUENCE</scope>
    <source>
        <tissue evidence="4">Fresh leaf tissue</tissue>
    </source>
</reference>
<dbReference type="Pfam" id="PF04578">
    <property type="entry name" value="DUF594"/>
    <property type="match status" value="1"/>
</dbReference>
<evidence type="ECO:0000256" key="2">
    <source>
        <dbReference type="SAM" id="Phobius"/>
    </source>
</evidence>
<evidence type="ECO:0000313" key="5">
    <source>
        <dbReference type="Proteomes" id="UP000729402"/>
    </source>
</evidence>
<keyword evidence="2" id="KW-0812">Transmembrane</keyword>
<protein>
    <recommendedName>
        <fullName evidence="3">DUF4220 domain-containing protein</fullName>
    </recommendedName>
</protein>
<dbReference type="InterPro" id="IPR025315">
    <property type="entry name" value="DUF4220"/>
</dbReference>
<evidence type="ECO:0000259" key="3">
    <source>
        <dbReference type="Pfam" id="PF13968"/>
    </source>
</evidence>
<name>A0A8J5QNK8_ZIZPA</name>
<sequence>MAGEQWVMDIIWHSMVLALNAVGDVLSNFSTEILLGTSFVLQLVLALTAGFRWRCAASGALRYVIWLSYVGAEFVATTALGHLSIRGTSGKRRLVAFWAPFFLLHLGGPDSITAFDLEDTQLSGRYVMELILRVVGAVYIMYKSISGSWTLIPAAWLMFFVGLAKYVERTLALHRANLEHVRGSIEKKHQRRRHRSSLEGDRDSRHRPPPKLTFDGHDDDASLVMKAHSLFHICKNSIVDSAVDTESDTDPAVALTKETLFQLDWKQLCRVMEMELSLMYDFLYTKADVIHTWHGYCIRAISPAATAVSLVLVEFSNKSGRHQRSDVVITRVLLVATFVLETASLLRAVASTWTGFLLQKKVHLGWIRHEILCKSRWDRFHRLLAFFGRLVKTQDHRRWSGKMGQLNMLRLITRERQRSGQNPSDDSIVIDPGVKELVFKSVKDHLLQLRKRMKSEMAISGSAAPRPERGQQALNNHNLRSELRWSLGDDLQIGILTWHIGTDIYLFLSGKAKAEAMESTKVSRKVDAIKKMSNYMIYLLAKHPEMIPGLVTRKLFELTCDDLARIWSKHRPPPAADNNDVESSSSSSPSSYSSPSFMLRNRWRISPKCTSSGRIGEPEELAKMLKDDWEGSTNLINSYDLSRGIELAVALLKLDETRVFNLEKQQEASIVDVILQVWVDMLLYSGYRCSKESHAKRLSYGGELTTIMWLMAEHVGLFIVGKTVKGSEEKNWKRRRTEAKGMMSYNNYKPT</sequence>
<gene>
    <name evidence="4" type="ORF">GUJ93_ZPchr0023g33388</name>
</gene>
<accession>A0A8J5QNK8</accession>
<feature type="region of interest" description="Disordered" evidence="1">
    <location>
        <begin position="184"/>
        <end position="215"/>
    </location>
</feature>
<keyword evidence="5" id="KW-1185">Reference proteome</keyword>
<feature type="transmembrane region" description="Helical" evidence="2">
    <location>
        <begin position="63"/>
        <end position="83"/>
    </location>
</feature>
<feature type="domain" description="DUF4220" evidence="3">
    <location>
        <begin position="66"/>
        <end position="410"/>
    </location>
</feature>
<dbReference type="Pfam" id="PF13968">
    <property type="entry name" value="DUF4220"/>
    <property type="match status" value="1"/>
</dbReference>
<feature type="transmembrane region" description="Helical" evidence="2">
    <location>
        <begin position="33"/>
        <end position="51"/>
    </location>
</feature>
<dbReference type="Proteomes" id="UP000729402">
    <property type="component" value="Unassembled WGS sequence"/>
</dbReference>
<proteinExistence type="predicted"/>